<keyword evidence="1" id="KW-1133">Transmembrane helix</keyword>
<organism evidence="2 3">
    <name type="scientific">candidate division WOR-3 bacterium 4484_18</name>
    <dbReference type="NCBI Taxonomy" id="2020626"/>
    <lineage>
        <taxon>Bacteria</taxon>
        <taxon>Bacteria division WOR-3</taxon>
    </lineage>
</organism>
<keyword evidence="1" id="KW-0812">Transmembrane</keyword>
<accession>A0A257LVK7</accession>
<dbReference type="EMBL" id="NMUJ01000006">
    <property type="protein sequence ID" value="OYV03452.1"/>
    <property type="molecule type" value="Genomic_DNA"/>
</dbReference>
<name>A0A257LVK7_UNCW3</name>
<feature type="transmembrane region" description="Helical" evidence="1">
    <location>
        <begin position="6"/>
        <end position="28"/>
    </location>
</feature>
<protein>
    <recommendedName>
        <fullName evidence="4">Type II secretion system protein GspG C-terminal domain-containing protein</fullName>
    </recommendedName>
</protein>
<reference evidence="3" key="1">
    <citation type="submission" date="2017-07" db="EMBL/GenBank/DDBJ databases">
        <title>Novel pathways for hydrocarbon cycling and metabolic interdependencies in hydrothermal sediment communities.</title>
        <authorList>
            <person name="Dombrowski N."/>
            <person name="Seitz K."/>
            <person name="Teske A."/>
            <person name="Baker B."/>
        </authorList>
    </citation>
    <scope>NUCLEOTIDE SEQUENCE [LARGE SCALE GENOMIC DNA]</scope>
</reference>
<gene>
    <name evidence="2" type="ORF">CGW93_00900</name>
</gene>
<evidence type="ECO:0000256" key="1">
    <source>
        <dbReference type="SAM" id="Phobius"/>
    </source>
</evidence>
<evidence type="ECO:0000313" key="2">
    <source>
        <dbReference type="EMBL" id="OYV03452.1"/>
    </source>
</evidence>
<keyword evidence="1" id="KW-0472">Membrane</keyword>
<proteinExistence type="predicted"/>
<dbReference type="Proteomes" id="UP000216312">
    <property type="component" value="Unassembled WGS sequence"/>
</dbReference>
<sequence>MRAFNILLNIVIIIGLVVLGYLVIYPQYVERTERSKKYDIWVNMHILQGAVEKYAAYHEGIYPTTLDTIIKYIEEKLINPYTGKSLIDRIVRYPGDTLGVGEYYVVHDTVMEGDSLVVVEDTLGPGDVVPVSDTVVFPGIRVFEYESYDEPKGKTGDSKNATLRGPMGTLAYGYYDPSKKGLPITYGILGFDRQGMPLHEVKPNGEIQLYVLYPEEE</sequence>
<dbReference type="AlphaFoldDB" id="A0A257LVK7"/>
<comment type="caution">
    <text evidence="2">The sequence shown here is derived from an EMBL/GenBank/DDBJ whole genome shotgun (WGS) entry which is preliminary data.</text>
</comment>
<evidence type="ECO:0000313" key="3">
    <source>
        <dbReference type="Proteomes" id="UP000216312"/>
    </source>
</evidence>
<evidence type="ECO:0008006" key="4">
    <source>
        <dbReference type="Google" id="ProtNLM"/>
    </source>
</evidence>